<keyword evidence="5" id="KW-0067">ATP-binding</keyword>
<dbReference type="Proteomes" id="UP000011721">
    <property type="component" value="Chromosome"/>
</dbReference>
<dbReference type="Pfam" id="PF00005">
    <property type="entry name" value="ABC_tran"/>
    <property type="match status" value="1"/>
</dbReference>
<dbReference type="PROSITE" id="PS50893">
    <property type="entry name" value="ABC_TRANSPORTER_2"/>
    <property type="match status" value="1"/>
</dbReference>
<dbReference type="PATRIC" id="fig|1167006.5.peg.1966"/>
<proteinExistence type="inferred from homology"/>
<evidence type="ECO:0000256" key="2">
    <source>
        <dbReference type="ARBA" id="ARBA00022448"/>
    </source>
</evidence>
<keyword evidence="4" id="KW-0547">Nucleotide-binding</keyword>
<comment type="similarity">
    <text evidence="1">Belongs to the ABC transporter superfamily.</text>
</comment>
<dbReference type="SUPFAM" id="SSF52540">
    <property type="entry name" value="P-loop containing nucleoside triphosphate hydrolases"/>
    <property type="match status" value="1"/>
</dbReference>
<dbReference type="Gene3D" id="3.40.50.300">
    <property type="entry name" value="P-loop containing nucleotide triphosphate hydrolases"/>
    <property type="match status" value="1"/>
</dbReference>
<name>M1PF71_DESSD</name>
<dbReference type="InterPro" id="IPR050763">
    <property type="entry name" value="ABC_transporter_ATP-binding"/>
</dbReference>
<dbReference type="STRING" id="1167006.UWK_01782"/>
<gene>
    <name evidence="7" type="ordered locus">UWK_01782</name>
</gene>
<accession>M1PF71</accession>
<dbReference type="PANTHER" id="PTHR42711">
    <property type="entry name" value="ABC TRANSPORTER ATP-BINDING PROTEIN"/>
    <property type="match status" value="1"/>
</dbReference>
<sequence>MLPAIELHNISKTFTERNWKTFLFRKPRQTLALDNVSLTVEKGTIMGLLGPNGAGKTTLIKILSTLVTPDSGEGSISGLSLATQSLAIRNKIGLVSTNDRTFYWRLTGRENLDFFATLYNLHGSVKAERINKALQLTGMEDKADSRFMSYSSGQKQRLAIARAMLSDPEVLLMDEATTSLDPIATRKLLTFTKETLARQEQKTIIWCTHNLHEAEEICDHATILHKGKVLYSGKLEEMSDSGSQNIELAFSNLVDFFQNSPLAGAGINTTRDNSI</sequence>
<dbReference type="InterPro" id="IPR017871">
    <property type="entry name" value="ABC_transporter-like_CS"/>
</dbReference>
<organism evidence="7 8">
    <name type="scientific">Desulfocapsa sulfexigens (strain DSM 10523 / SB164P1)</name>
    <dbReference type="NCBI Taxonomy" id="1167006"/>
    <lineage>
        <taxon>Bacteria</taxon>
        <taxon>Pseudomonadati</taxon>
        <taxon>Thermodesulfobacteriota</taxon>
        <taxon>Desulfobulbia</taxon>
        <taxon>Desulfobulbales</taxon>
        <taxon>Desulfocapsaceae</taxon>
        <taxon>Desulfocapsa</taxon>
    </lineage>
</organism>
<dbReference type="EMBL" id="CP003985">
    <property type="protein sequence ID" value="AGF78340.1"/>
    <property type="molecule type" value="Genomic_DNA"/>
</dbReference>
<protein>
    <submittedName>
        <fullName evidence="7">ABC-type multidrug transport system, ATPase component</fullName>
    </submittedName>
</protein>
<dbReference type="PANTHER" id="PTHR42711:SF5">
    <property type="entry name" value="ABC TRANSPORTER ATP-BINDING PROTEIN NATA"/>
    <property type="match status" value="1"/>
</dbReference>
<evidence type="ECO:0000256" key="3">
    <source>
        <dbReference type="ARBA" id="ARBA00022458"/>
    </source>
</evidence>
<evidence type="ECO:0000313" key="8">
    <source>
        <dbReference type="Proteomes" id="UP000011721"/>
    </source>
</evidence>
<dbReference type="GO" id="GO:0005524">
    <property type="term" value="F:ATP binding"/>
    <property type="evidence" value="ECO:0007669"/>
    <property type="project" value="UniProtKB-KW"/>
</dbReference>
<evidence type="ECO:0000256" key="4">
    <source>
        <dbReference type="ARBA" id="ARBA00022741"/>
    </source>
</evidence>
<dbReference type="GO" id="GO:0016887">
    <property type="term" value="F:ATP hydrolysis activity"/>
    <property type="evidence" value="ECO:0007669"/>
    <property type="project" value="InterPro"/>
</dbReference>
<reference evidence="8" key="1">
    <citation type="journal article" date="2013" name="Stand. Genomic Sci.">
        <title>Complete genome sequence of Desulfocapsa sulfexigens, a marine deltaproteobacterium specialized in disproportionating inorganic sulfur compounds.</title>
        <authorList>
            <person name="Finster K.W."/>
            <person name="Kjeldsen K.U."/>
            <person name="Kube M."/>
            <person name="Reinhardt R."/>
            <person name="Mussmann M."/>
            <person name="Amann R."/>
            <person name="Schreiber L."/>
        </authorList>
    </citation>
    <scope>NUCLEOTIDE SEQUENCE [LARGE SCALE GENOMIC DNA]</scope>
    <source>
        <strain evidence="8">DSM 10523 / SB164P1</strain>
    </source>
</reference>
<dbReference type="KEGG" id="dsf:UWK_01782"/>
<dbReference type="PROSITE" id="PS00211">
    <property type="entry name" value="ABC_TRANSPORTER_1"/>
    <property type="match status" value="1"/>
</dbReference>
<dbReference type="HOGENOM" id="CLU_000604_1_2_7"/>
<keyword evidence="2" id="KW-0813">Transport</keyword>
<dbReference type="InterPro" id="IPR003593">
    <property type="entry name" value="AAA+_ATPase"/>
</dbReference>
<feature type="domain" description="ABC transporter" evidence="6">
    <location>
        <begin position="5"/>
        <end position="251"/>
    </location>
</feature>
<dbReference type="InterPro" id="IPR003439">
    <property type="entry name" value="ABC_transporter-like_ATP-bd"/>
</dbReference>
<evidence type="ECO:0000313" key="7">
    <source>
        <dbReference type="EMBL" id="AGF78340.1"/>
    </source>
</evidence>
<dbReference type="OrthoDB" id="9805130at2"/>
<dbReference type="AlphaFoldDB" id="M1PF71"/>
<evidence type="ECO:0000256" key="1">
    <source>
        <dbReference type="ARBA" id="ARBA00005417"/>
    </source>
</evidence>
<dbReference type="InterPro" id="IPR027417">
    <property type="entry name" value="P-loop_NTPase"/>
</dbReference>
<keyword evidence="8" id="KW-1185">Reference proteome</keyword>
<dbReference type="eggNOG" id="COG1131">
    <property type="taxonomic scope" value="Bacteria"/>
</dbReference>
<dbReference type="RefSeq" id="WP_015404031.1">
    <property type="nucleotide sequence ID" value="NC_020304.1"/>
</dbReference>
<keyword evidence="3" id="KW-0536">Nodulation</keyword>
<dbReference type="SMART" id="SM00382">
    <property type="entry name" value="AAA"/>
    <property type="match status" value="1"/>
</dbReference>
<evidence type="ECO:0000256" key="5">
    <source>
        <dbReference type="ARBA" id="ARBA00022840"/>
    </source>
</evidence>
<evidence type="ECO:0000259" key="6">
    <source>
        <dbReference type="PROSITE" id="PS50893"/>
    </source>
</evidence>